<keyword evidence="5" id="KW-0597">Phosphoprotein</keyword>
<dbReference type="AlphaFoldDB" id="A0A1D1YUT3"/>
<keyword evidence="4" id="KW-0963">Cytoplasm</keyword>
<name>A0A1D1YUT3_9ARAE</name>
<evidence type="ECO:0000256" key="7">
    <source>
        <dbReference type="ARBA" id="ARBA00022771"/>
    </source>
</evidence>
<reference evidence="13" key="1">
    <citation type="submission" date="2015-07" db="EMBL/GenBank/DDBJ databases">
        <title>Transcriptome Assembly of Anthurium amnicola.</title>
        <authorList>
            <person name="Suzuki J."/>
        </authorList>
    </citation>
    <scope>NUCLEOTIDE SEQUENCE</scope>
</reference>
<dbReference type="InterPro" id="IPR048371">
    <property type="entry name" value="ZNHIT3_C"/>
</dbReference>
<proteinExistence type="predicted"/>
<feature type="domain" description="HIT-type" evidence="12">
    <location>
        <begin position="7"/>
        <end position="40"/>
    </location>
</feature>
<evidence type="ECO:0000313" key="13">
    <source>
        <dbReference type="EMBL" id="JAT58384.1"/>
    </source>
</evidence>
<dbReference type="GO" id="GO:0008270">
    <property type="term" value="F:zinc ion binding"/>
    <property type="evidence" value="ECO:0007669"/>
    <property type="project" value="UniProtKB-UniRule"/>
</dbReference>
<accession>A0A1D1YUT3</accession>
<evidence type="ECO:0000256" key="3">
    <source>
        <dbReference type="ARBA" id="ARBA00021568"/>
    </source>
</evidence>
<dbReference type="GO" id="GO:0000463">
    <property type="term" value="P:maturation of LSU-rRNA from tricistronic rRNA transcript (SSU-rRNA, 5.8S rRNA, LSU-rRNA)"/>
    <property type="evidence" value="ECO:0007669"/>
    <property type="project" value="TreeGrafter"/>
</dbReference>
<evidence type="ECO:0000256" key="8">
    <source>
        <dbReference type="ARBA" id="ARBA00022833"/>
    </source>
</evidence>
<evidence type="ECO:0000259" key="12">
    <source>
        <dbReference type="PROSITE" id="PS51083"/>
    </source>
</evidence>
<keyword evidence="8" id="KW-0862">Zinc</keyword>
<evidence type="ECO:0000256" key="10">
    <source>
        <dbReference type="ARBA" id="ARBA00046946"/>
    </source>
</evidence>
<dbReference type="InterPro" id="IPR051639">
    <property type="entry name" value="BCD1"/>
</dbReference>
<dbReference type="GO" id="GO:0048254">
    <property type="term" value="P:snoRNA localization"/>
    <property type="evidence" value="ECO:0007669"/>
    <property type="project" value="TreeGrafter"/>
</dbReference>
<keyword evidence="7 11" id="KW-0863">Zinc-finger</keyword>
<dbReference type="EMBL" id="GDJX01009552">
    <property type="protein sequence ID" value="JAT58384.1"/>
    <property type="molecule type" value="Transcribed_RNA"/>
</dbReference>
<evidence type="ECO:0000256" key="6">
    <source>
        <dbReference type="ARBA" id="ARBA00022723"/>
    </source>
</evidence>
<keyword evidence="9" id="KW-0539">Nucleus</keyword>
<dbReference type="PROSITE" id="PS51083">
    <property type="entry name" value="ZF_HIT"/>
    <property type="match status" value="1"/>
</dbReference>
<protein>
    <recommendedName>
        <fullName evidence="3">Zinc finger HIT domain-containing protein 3</fullName>
    </recommendedName>
</protein>
<evidence type="ECO:0000256" key="5">
    <source>
        <dbReference type="ARBA" id="ARBA00022553"/>
    </source>
</evidence>
<sequence length="132" mass="15001">MGPPRPCGVCKAVASKYKCPSCLLPYCSMTCFKKHKEIPCEALPPSQKTVSVAFPKRPCQVDEESWVLRREQLQSLVNSHEIRDVLKNEELRNLICTIDCSEHPDDELEKAMKEQLLRGFTDQILSIVSPIE</sequence>
<dbReference type="CDD" id="cd23024">
    <property type="entry name" value="zf-HIT_ZNHIT2-3"/>
    <property type="match status" value="1"/>
</dbReference>
<dbReference type="GO" id="GO:0005737">
    <property type="term" value="C:cytoplasm"/>
    <property type="evidence" value="ECO:0007669"/>
    <property type="project" value="UniProtKB-SubCell"/>
</dbReference>
<dbReference type="Gene3D" id="3.30.60.190">
    <property type="match status" value="1"/>
</dbReference>
<dbReference type="SUPFAM" id="SSF144232">
    <property type="entry name" value="HIT/MYND zinc finger-like"/>
    <property type="match status" value="1"/>
</dbReference>
<comment type="subunit">
    <text evidence="10">Thyroid receptor interacting proteins (TRIPs) specifically interact with the ligand binding domain of the thyroid receptor (TR). Requires the presence of thyroid hormone for its interaction. Interacts with NUFIP1. Interacts (via HIT-type zinc finger) with the RUVBL1/RUVBL2 complex in the presence of ADP.</text>
</comment>
<dbReference type="PANTHER" id="PTHR13483">
    <property type="entry name" value="BOX C_D SNORNA PROTEIN 1-RELATED"/>
    <property type="match status" value="1"/>
</dbReference>
<dbReference type="GO" id="GO:0070761">
    <property type="term" value="C:pre-snoRNP complex"/>
    <property type="evidence" value="ECO:0007669"/>
    <property type="project" value="TreeGrafter"/>
</dbReference>
<evidence type="ECO:0000256" key="2">
    <source>
        <dbReference type="ARBA" id="ARBA00004496"/>
    </source>
</evidence>
<organism evidence="13">
    <name type="scientific">Anthurium amnicola</name>
    <dbReference type="NCBI Taxonomy" id="1678845"/>
    <lineage>
        <taxon>Eukaryota</taxon>
        <taxon>Viridiplantae</taxon>
        <taxon>Streptophyta</taxon>
        <taxon>Embryophyta</taxon>
        <taxon>Tracheophyta</taxon>
        <taxon>Spermatophyta</taxon>
        <taxon>Magnoliopsida</taxon>
        <taxon>Liliopsida</taxon>
        <taxon>Araceae</taxon>
        <taxon>Pothoideae</taxon>
        <taxon>Potheae</taxon>
        <taxon>Anthurium</taxon>
    </lineage>
</organism>
<evidence type="ECO:0000256" key="11">
    <source>
        <dbReference type="PROSITE-ProRule" id="PRU00453"/>
    </source>
</evidence>
<dbReference type="Pfam" id="PF04438">
    <property type="entry name" value="zf-HIT"/>
    <property type="match status" value="1"/>
</dbReference>
<dbReference type="InterPro" id="IPR007529">
    <property type="entry name" value="Znf_HIT"/>
</dbReference>
<dbReference type="GO" id="GO:0000492">
    <property type="term" value="P:box C/D snoRNP assembly"/>
    <property type="evidence" value="ECO:0007669"/>
    <property type="project" value="TreeGrafter"/>
</dbReference>
<dbReference type="Pfam" id="PF21373">
    <property type="entry name" value="ZNHIT3_C"/>
    <property type="match status" value="1"/>
</dbReference>
<evidence type="ECO:0000256" key="9">
    <source>
        <dbReference type="ARBA" id="ARBA00023242"/>
    </source>
</evidence>
<keyword evidence="6" id="KW-0479">Metal-binding</keyword>
<comment type="subcellular location">
    <subcellularLocation>
        <location evidence="2">Cytoplasm</location>
    </subcellularLocation>
    <subcellularLocation>
        <location evidence="1">Nucleus</location>
    </subcellularLocation>
</comment>
<evidence type="ECO:0000256" key="4">
    <source>
        <dbReference type="ARBA" id="ARBA00022490"/>
    </source>
</evidence>
<evidence type="ECO:0000256" key="1">
    <source>
        <dbReference type="ARBA" id="ARBA00004123"/>
    </source>
</evidence>
<dbReference type="PANTHER" id="PTHR13483:SF11">
    <property type="entry name" value="ZINC FINGER HIT DOMAIN-CONTAINING PROTEIN 3"/>
    <property type="match status" value="1"/>
</dbReference>
<gene>
    <name evidence="13" type="primary">ZNHIT3_1</name>
    <name evidence="13" type="ORF">g.40133</name>
</gene>
<dbReference type="GO" id="GO:0005634">
    <property type="term" value="C:nucleus"/>
    <property type="evidence" value="ECO:0007669"/>
    <property type="project" value="UniProtKB-SubCell"/>
</dbReference>